<feature type="domain" description="GRAM" evidence="1">
    <location>
        <begin position="22"/>
        <end position="97"/>
    </location>
</feature>
<evidence type="ECO:0000313" key="2">
    <source>
        <dbReference type="EMBL" id="RLQ12942.1"/>
    </source>
</evidence>
<evidence type="ECO:0000259" key="1">
    <source>
        <dbReference type="Pfam" id="PF02893"/>
    </source>
</evidence>
<evidence type="ECO:0000313" key="3">
    <source>
        <dbReference type="Proteomes" id="UP000266922"/>
    </source>
</evidence>
<accession>A0A3L7D9T9</accession>
<sequence length="113" mass="12682">MAHYKYENSLAGLAGIGSTYGVPVQGILVSTNSRLLFYGEVIKSMPVFVDIKYTDINRIEEKKMNYGLLKSIPAIIVSHKETETFTTQGNPDEFSKLKSFFELVKKKVASQQN</sequence>
<dbReference type="InterPro" id="IPR011993">
    <property type="entry name" value="PH-like_dom_sf"/>
</dbReference>
<dbReference type="RefSeq" id="WP_121650187.1">
    <property type="nucleotide sequence ID" value="NZ_RCTK01000092.1"/>
</dbReference>
<dbReference type="Gene3D" id="2.30.29.30">
    <property type="entry name" value="Pleckstrin-homology domain (PH domain)/Phosphotyrosine-binding domain (PTB)"/>
    <property type="match status" value="1"/>
</dbReference>
<gene>
    <name evidence="2" type="ORF">D9548_14625</name>
</gene>
<dbReference type="EMBL" id="RCTJ01000090">
    <property type="protein sequence ID" value="RLQ12942.1"/>
    <property type="molecule type" value="Genomic_DNA"/>
</dbReference>
<reference evidence="2 3" key="1">
    <citation type="submission" date="2018-10" db="EMBL/GenBank/DDBJ databases">
        <title>Geobacillus stearothermophilus in processing lines of powdered infant formula.</title>
        <authorList>
            <person name="Rhee M.S."/>
            <person name="Choi I.-G."/>
            <person name="Cho T.J."/>
            <person name="Park B."/>
        </authorList>
    </citation>
    <scope>NUCLEOTIDE SEQUENCE [LARGE SCALE GENOMIC DNA]</scope>
    <source>
        <strain evidence="2 3">FHS-PPGT130</strain>
    </source>
</reference>
<comment type="caution">
    <text evidence="2">The sequence shown here is derived from an EMBL/GenBank/DDBJ whole genome shotgun (WGS) entry which is preliminary data.</text>
</comment>
<dbReference type="Pfam" id="PF02893">
    <property type="entry name" value="GRAM"/>
    <property type="match status" value="1"/>
</dbReference>
<dbReference type="AlphaFoldDB" id="A0A3L7D9T9"/>
<organism evidence="2 3">
    <name type="scientific">Geobacillus stearothermophilus</name>
    <name type="common">Bacillus stearothermophilus</name>
    <dbReference type="NCBI Taxonomy" id="1422"/>
    <lineage>
        <taxon>Bacteria</taxon>
        <taxon>Bacillati</taxon>
        <taxon>Bacillota</taxon>
        <taxon>Bacilli</taxon>
        <taxon>Bacillales</taxon>
        <taxon>Anoxybacillaceae</taxon>
        <taxon>Geobacillus</taxon>
    </lineage>
</organism>
<name>A0A3L7D9T9_GEOSE</name>
<protein>
    <recommendedName>
        <fullName evidence="1">GRAM domain-containing protein</fullName>
    </recommendedName>
</protein>
<dbReference type="Proteomes" id="UP000266922">
    <property type="component" value="Unassembled WGS sequence"/>
</dbReference>
<proteinExistence type="predicted"/>
<dbReference type="InterPro" id="IPR004182">
    <property type="entry name" value="GRAM"/>
</dbReference>